<dbReference type="KEGG" id="mbur:EQU24_20600"/>
<dbReference type="EMBL" id="CP035467">
    <property type="protein sequence ID" value="QCW81063.1"/>
    <property type="molecule type" value="Genomic_DNA"/>
</dbReference>
<evidence type="ECO:0000313" key="4">
    <source>
        <dbReference type="Proteomes" id="UP000305881"/>
    </source>
</evidence>
<dbReference type="InterPro" id="IPR025639">
    <property type="entry name" value="DruA"/>
</dbReference>
<reference evidence="2 4" key="2">
    <citation type="submission" date="2019-01" db="EMBL/GenBank/DDBJ databases">
        <title>A mutagenic screen identifies a TonB-dependent receptor required for the lanthanide metal switch in the Type I methanotroph Methylotuvimicrobium buryatense 5GB1C.</title>
        <authorList>
            <person name="Groom J.D."/>
            <person name="Ford S.M."/>
            <person name="Pesesky M.W."/>
            <person name="Lidstrom M.E."/>
        </authorList>
    </citation>
    <scope>NUCLEOTIDE SEQUENCE [LARGE SCALE GENOMIC DNA]</scope>
    <source>
        <strain evidence="2 4">5GB1C</strain>
    </source>
</reference>
<name>A0A4P9UL35_METBY</name>
<sequence length="361" mass="41278">MFGIPALNLQEIIVQPVQSEEQERFQSLMKAHHYLGALPKIGHTLWYVASYHNQWLALISFSAAAWKCAARDQWIGWSYRVQYDRLHLIANNSRFLILPEHHYPNLASRVLSLCERRISQDWQQRFGYPLLLLETFVDPQLFHGTIYRASNWVHVGDTRGYRRIRQGYSPSAQQPKQVFVRPLEKRAQTHLSQPMLSPCYGYGAPKIMLTADQMRTLPEFFLDIPDPRRKQGQRHSLPCILALATAAVLCGMEGYKAIGSWADDLGQKARARFGCRKRNGRYQVPSRTTFRETLISVDPAQLDLALQGWNEQFAEADEGLAVDGKTLRNAIDEDGRQTHILGVVGHQTGRCHTQKKSVLCL</sequence>
<accession>A0A4P9UL35</accession>
<reference evidence="4" key="1">
    <citation type="journal article" date="2019" name="J. Bacteriol.">
        <title>A Mutagenic Screen Identifies a TonB-Dependent Receptor Required for the Lanthanide Metal Switch in the Type I Methanotroph 'Methylotuvimicrobium buryatense' 5GB1C.</title>
        <authorList>
            <person name="Groom J.D."/>
            <person name="Ford S.M."/>
            <person name="Pesesky M.W."/>
            <person name="Lidstrom M.E."/>
        </authorList>
    </citation>
    <scope>NUCLEOTIDE SEQUENCE [LARGE SCALE GENOMIC DNA]</scope>
    <source>
        <strain evidence="4">5GB1C</strain>
    </source>
</reference>
<proteinExistence type="predicted"/>
<protein>
    <submittedName>
        <fullName evidence="2">DUF4338 domain-containing protein</fullName>
    </submittedName>
</protein>
<evidence type="ECO:0000259" key="1">
    <source>
        <dbReference type="Pfam" id="PF13808"/>
    </source>
</evidence>
<dbReference type="PANTHER" id="PTHR30298:SF0">
    <property type="entry name" value="PROTEIN YBFL-RELATED"/>
    <property type="match status" value="1"/>
</dbReference>
<keyword evidence="4" id="KW-1185">Reference proteome</keyword>
<organism evidence="2 4">
    <name type="scientific">Methylotuvimicrobium buryatense</name>
    <name type="common">Methylomicrobium buryatense</name>
    <dbReference type="NCBI Taxonomy" id="95641"/>
    <lineage>
        <taxon>Bacteria</taxon>
        <taxon>Pseudomonadati</taxon>
        <taxon>Pseudomonadota</taxon>
        <taxon>Gammaproteobacteria</taxon>
        <taxon>Methylococcales</taxon>
        <taxon>Methylococcaceae</taxon>
        <taxon>Methylotuvimicrobium</taxon>
    </lineage>
</organism>
<dbReference type="InterPro" id="IPR051698">
    <property type="entry name" value="Transposase_11-like"/>
</dbReference>
<dbReference type="Pfam" id="PF14236">
    <property type="entry name" value="DruA"/>
    <property type="match status" value="1"/>
</dbReference>
<dbReference type="OrthoDB" id="6139076at2"/>
<dbReference type="KEGG" id="mbur:EQU24_01450"/>
<dbReference type="Pfam" id="PF13808">
    <property type="entry name" value="DDE_Tnp_1_assoc"/>
    <property type="match status" value="1"/>
</dbReference>
<evidence type="ECO:0000313" key="2">
    <source>
        <dbReference type="EMBL" id="QCW81063.1"/>
    </source>
</evidence>
<gene>
    <name evidence="2" type="ORF">EQU24_01450</name>
    <name evidence="3" type="ORF">EQU24_20600</name>
</gene>
<dbReference type="PANTHER" id="PTHR30298">
    <property type="entry name" value="H REPEAT-ASSOCIATED PREDICTED TRANSPOSASE"/>
    <property type="match status" value="1"/>
</dbReference>
<dbReference type="Proteomes" id="UP000305881">
    <property type="component" value="Chromosome"/>
</dbReference>
<dbReference type="EMBL" id="CP035467">
    <property type="protein sequence ID" value="QCW84364.1"/>
    <property type="molecule type" value="Genomic_DNA"/>
</dbReference>
<feature type="domain" description="H repeat-associated protein N-terminal" evidence="1">
    <location>
        <begin position="219"/>
        <end position="309"/>
    </location>
</feature>
<dbReference type="AlphaFoldDB" id="A0A4P9UL35"/>
<dbReference type="InterPro" id="IPR032806">
    <property type="entry name" value="YbfD_N"/>
</dbReference>
<dbReference type="STRING" id="675511.GCA_000341735_02711"/>
<evidence type="ECO:0000313" key="3">
    <source>
        <dbReference type="EMBL" id="QCW84364.1"/>
    </source>
</evidence>